<evidence type="ECO:0000313" key="2">
    <source>
        <dbReference type="Proteomes" id="UP000470186"/>
    </source>
</evidence>
<sequence length="521" mass="58661">MNTLRAWNGLKSKIGNIIPIARAVRKVVWEPIPGADGGLSSQGMLLLTGQPLNLVREVLFHGSRGNGKSECLLMAFGQHVGQGWGSYWRGVILRRQFSSLKDLIVKSHRLFPKLFPGATYNKSMREWTFPTGEVLIFDYIEKKEQYEAKFHGQEYSFIGFDELTTWATDDIYESMMSTLRTSYQPTKAQPLMPPLQVRSTTNPWGVGKRWVKARFIDGKISGQIEYKNGQRDKCAIFGTVFENPHLNEEYKAWLRTISDPAKRSSWLLGDWEAVDDTAMFAALWKKDVLLMQPFTIPAHWKVERSFDYGQSTPFCCLWTAEANGESVMVNGRPFCPPKGSIIVVGEDYGTPLNPDGTQQKRDLGLFMSAGNIGKRLKQRELKLQESILKNHSKVKPGPADNQIYNGSKVDQGSAPTVAKDLAAEGMTFVNSDKSPGSRVTSAQLMFGRLQATIEQDPGKPHIYFFTNCKFLNSSIPELQRDEDQLDSVSKCGDDHAWDALAYRLTWKRPISSVQYGLSGYQ</sequence>
<dbReference type="Pfam" id="PF03237">
    <property type="entry name" value="Terminase_6N"/>
    <property type="match status" value="1"/>
</dbReference>
<name>A0A7X1Y402_9PSED</name>
<proteinExistence type="predicted"/>
<reference evidence="1 2" key="1">
    <citation type="submission" date="2019-10" db="EMBL/GenBank/DDBJ databases">
        <title>Evaluation of single-gene subtyping targets for Pseudomonas.</title>
        <authorList>
            <person name="Reichler S.J."/>
            <person name="Orsi R.H."/>
            <person name="Wiedmann M."/>
            <person name="Martin N.H."/>
            <person name="Murphy S.I."/>
        </authorList>
    </citation>
    <scope>NUCLEOTIDE SEQUENCE [LARGE SCALE GENOMIC DNA]</scope>
    <source>
        <strain evidence="1 2">FSL R10-2107</strain>
    </source>
</reference>
<accession>A0A7X1Y402</accession>
<dbReference type="InterPro" id="IPR027417">
    <property type="entry name" value="P-loop_NTPase"/>
</dbReference>
<dbReference type="EMBL" id="WIVX01000001">
    <property type="protein sequence ID" value="MQU29873.1"/>
    <property type="molecule type" value="Genomic_DNA"/>
</dbReference>
<keyword evidence="2" id="KW-1185">Reference proteome</keyword>
<gene>
    <name evidence="1" type="ORF">GHO30_00425</name>
</gene>
<organism evidence="1 2">
    <name type="scientific">Pseudomonas helleri</name>
    <dbReference type="NCBI Taxonomy" id="1608996"/>
    <lineage>
        <taxon>Bacteria</taxon>
        <taxon>Pseudomonadati</taxon>
        <taxon>Pseudomonadota</taxon>
        <taxon>Gammaproteobacteria</taxon>
        <taxon>Pseudomonadales</taxon>
        <taxon>Pseudomonadaceae</taxon>
        <taxon>Pseudomonas</taxon>
    </lineage>
</organism>
<dbReference type="Proteomes" id="UP000470186">
    <property type="component" value="Unassembled WGS sequence"/>
</dbReference>
<evidence type="ECO:0008006" key="3">
    <source>
        <dbReference type="Google" id="ProtNLM"/>
    </source>
</evidence>
<protein>
    <recommendedName>
        <fullName evidence="3">Terminase</fullName>
    </recommendedName>
</protein>
<dbReference type="Gene3D" id="3.30.420.280">
    <property type="match status" value="1"/>
</dbReference>
<comment type="caution">
    <text evidence="1">The sequence shown here is derived from an EMBL/GenBank/DDBJ whole genome shotgun (WGS) entry which is preliminary data.</text>
</comment>
<dbReference type="RefSeq" id="WP_153350392.1">
    <property type="nucleotide sequence ID" value="NZ_WIVX01000001.1"/>
</dbReference>
<dbReference type="Gene3D" id="3.40.50.300">
    <property type="entry name" value="P-loop containing nucleotide triphosphate hydrolases"/>
    <property type="match status" value="1"/>
</dbReference>
<dbReference type="AlphaFoldDB" id="A0A7X1Y402"/>
<evidence type="ECO:0000313" key="1">
    <source>
        <dbReference type="EMBL" id="MQU29873.1"/>
    </source>
</evidence>